<evidence type="ECO:0000313" key="2">
    <source>
        <dbReference type="Proteomes" id="UP000238308"/>
    </source>
</evidence>
<protein>
    <submittedName>
        <fullName evidence="1">Uncharacterized protein</fullName>
    </submittedName>
</protein>
<gene>
    <name evidence="1" type="ORF">BCM14_0311</name>
</gene>
<reference evidence="1 2" key="1">
    <citation type="submission" date="2018-03" db="EMBL/GenBank/DDBJ databases">
        <title>Genomic Encyclopedia of Type Strains, Phase III (KMG-III): the genomes of soil and plant-associated and newly described type strains.</title>
        <authorList>
            <person name="Whitman W."/>
        </authorList>
    </citation>
    <scope>NUCLEOTIDE SEQUENCE [LARGE SCALE GENOMIC DNA]</scope>
    <source>
        <strain evidence="1 2">MWH-P2sevCIIIb</strain>
    </source>
</reference>
<organism evidence="1 2">
    <name type="scientific">Jezberella montanilacus</name>
    <dbReference type="NCBI Taxonomy" id="323426"/>
    <lineage>
        <taxon>Bacteria</taxon>
        <taxon>Pseudomonadati</taxon>
        <taxon>Pseudomonadota</taxon>
        <taxon>Betaproteobacteria</taxon>
        <taxon>Burkholderiales</taxon>
        <taxon>Alcaligenaceae</taxon>
        <taxon>Jezberella</taxon>
    </lineage>
</organism>
<dbReference type="Proteomes" id="UP000238308">
    <property type="component" value="Unassembled WGS sequence"/>
</dbReference>
<dbReference type="AlphaFoldDB" id="A0A2T0XMR9"/>
<keyword evidence="2" id="KW-1185">Reference proteome</keyword>
<dbReference type="RefSeq" id="WP_259673360.1">
    <property type="nucleotide sequence ID" value="NZ_PVTV01000005.1"/>
</dbReference>
<name>A0A2T0XMR9_9BURK</name>
<accession>A0A2T0XMR9</accession>
<comment type="caution">
    <text evidence="1">The sequence shown here is derived from an EMBL/GenBank/DDBJ whole genome shotgun (WGS) entry which is preliminary data.</text>
</comment>
<dbReference type="EMBL" id="PVTV01000005">
    <property type="protein sequence ID" value="PRZ00172.1"/>
    <property type="molecule type" value="Genomic_DNA"/>
</dbReference>
<proteinExistence type="predicted"/>
<sequence length="100" mass="11533">MEASSYKPTHEKPPARTLGFLSNQMVTRCGIDLGLRMSYPARHLLVNLVVIPYIDWNDFILGNDEFKSNSVFQVDRDAVQTVKFPLKTMKSQRSVVRVYR</sequence>
<evidence type="ECO:0000313" key="1">
    <source>
        <dbReference type="EMBL" id="PRZ00172.1"/>
    </source>
</evidence>